<dbReference type="PANTHER" id="PTHR45640">
    <property type="entry name" value="HEAT SHOCK PROTEIN HSP-12.2-RELATED"/>
    <property type="match status" value="1"/>
</dbReference>
<reference evidence="4 5" key="1">
    <citation type="submission" date="2015-01" db="EMBL/GenBank/DDBJ databases">
        <title>Evolution of Trichinella species and genotypes.</title>
        <authorList>
            <person name="Korhonen P.K."/>
            <person name="Edoardo P."/>
            <person name="Giuseppe L.R."/>
            <person name="Gasser R.B."/>
        </authorList>
    </citation>
    <scope>NUCLEOTIDE SEQUENCE [LARGE SCALE GENOMIC DNA]</scope>
    <source>
        <strain evidence="4">ISS1980</strain>
    </source>
</reference>
<dbReference type="GO" id="GO:0042026">
    <property type="term" value="P:protein refolding"/>
    <property type="evidence" value="ECO:0007669"/>
    <property type="project" value="TreeGrafter"/>
</dbReference>
<keyword evidence="4" id="KW-0346">Stress response</keyword>
<name>A0A0V1MMC1_9BILA</name>
<proteinExistence type="inferred from homology"/>
<dbReference type="InterPro" id="IPR001436">
    <property type="entry name" value="Alpha-crystallin/sHSP_animal"/>
</dbReference>
<evidence type="ECO:0000313" key="5">
    <source>
        <dbReference type="Proteomes" id="UP000054843"/>
    </source>
</evidence>
<protein>
    <submittedName>
        <fullName evidence="4">Heat shock protein Hsp-12.2</fullName>
    </submittedName>
</protein>
<dbReference type="PRINTS" id="PR00299">
    <property type="entry name" value="ACRYSTALLIN"/>
</dbReference>
<dbReference type="InterPro" id="IPR002068">
    <property type="entry name" value="A-crystallin/Hsp20_dom"/>
</dbReference>
<dbReference type="GO" id="GO:0051082">
    <property type="term" value="F:unfolded protein binding"/>
    <property type="evidence" value="ECO:0007669"/>
    <property type="project" value="TreeGrafter"/>
</dbReference>
<gene>
    <name evidence="4" type="primary">hsp-12.2</name>
    <name evidence="4" type="ORF">T10_1861</name>
</gene>
<dbReference type="AlphaFoldDB" id="A0A0V1MMC1"/>
<accession>A0A0V1MMC1</accession>
<dbReference type="CDD" id="cd06526">
    <property type="entry name" value="metazoan_ACD"/>
    <property type="match status" value="1"/>
</dbReference>
<comment type="caution">
    <text evidence="4">The sequence shown here is derived from an EMBL/GenBank/DDBJ whole genome shotgun (WGS) entry which is preliminary data.</text>
</comment>
<dbReference type="SUPFAM" id="SSF49764">
    <property type="entry name" value="HSP20-like chaperones"/>
    <property type="match status" value="1"/>
</dbReference>
<dbReference type="GO" id="GO:0009408">
    <property type="term" value="P:response to heat"/>
    <property type="evidence" value="ECO:0007669"/>
    <property type="project" value="TreeGrafter"/>
</dbReference>
<keyword evidence="5" id="KW-1185">Reference proteome</keyword>
<feature type="domain" description="SHSP" evidence="3">
    <location>
        <begin position="18"/>
        <end position="127"/>
    </location>
</feature>
<dbReference type="GO" id="GO:0005634">
    <property type="term" value="C:nucleus"/>
    <property type="evidence" value="ECO:0007669"/>
    <property type="project" value="TreeGrafter"/>
</dbReference>
<dbReference type="Proteomes" id="UP000054843">
    <property type="component" value="Unassembled WGS sequence"/>
</dbReference>
<dbReference type="PROSITE" id="PS01031">
    <property type="entry name" value="SHSP"/>
    <property type="match status" value="1"/>
</dbReference>
<dbReference type="STRING" id="268474.A0A0V1MMC1"/>
<comment type="similarity">
    <text evidence="1 2">Belongs to the small heat shock protein (HSP20) family.</text>
</comment>
<organism evidence="4 5">
    <name type="scientific">Trichinella papuae</name>
    <dbReference type="NCBI Taxonomy" id="268474"/>
    <lineage>
        <taxon>Eukaryota</taxon>
        <taxon>Metazoa</taxon>
        <taxon>Ecdysozoa</taxon>
        <taxon>Nematoda</taxon>
        <taxon>Enoplea</taxon>
        <taxon>Dorylaimia</taxon>
        <taxon>Trichinellida</taxon>
        <taxon>Trichinellidae</taxon>
        <taxon>Trichinella</taxon>
    </lineage>
</organism>
<evidence type="ECO:0000256" key="2">
    <source>
        <dbReference type="RuleBase" id="RU003616"/>
    </source>
</evidence>
<evidence type="ECO:0000313" key="4">
    <source>
        <dbReference type="EMBL" id="KRZ72764.1"/>
    </source>
</evidence>
<sequence length="128" mass="14582">MSGTKVPVSHNWSAEMWDWPLQASEGVAQVRNEADRFEVHLDVPCFTPNEIEVKLLGDELVIHCAHNARQDDFGSISREIHRSYKLPRDVDVYTLKSHLNNRGLLKNSFAIEESSQMVGKHFCVNGCF</sequence>
<dbReference type="Pfam" id="PF00011">
    <property type="entry name" value="HSP20"/>
    <property type="match status" value="1"/>
</dbReference>
<dbReference type="EMBL" id="JYDO01000073">
    <property type="protein sequence ID" value="KRZ72764.1"/>
    <property type="molecule type" value="Genomic_DNA"/>
</dbReference>
<dbReference type="Gene3D" id="2.60.40.790">
    <property type="match status" value="1"/>
</dbReference>
<dbReference type="InterPro" id="IPR008978">
    <property type="entry name" value="HSP20-like_chaperone"/>
</dbReference>
<evidence type="ECO:0000256" key="1">
    <source>
        <dbReference type="PROSITE-ProRule" id="PRU00285"/>
    </source>
</evidence>
<dbReference type="GO" id="GO:0005737">
    <property type="term" value="C:cytoplasm"/>
    <property type="evidence" value="ECO:0007669"/>
    <property type="project" value="TreeGrafter"/>
</dbReference>
<dbReference type="PANTHER" id="PTHR45640:SF35">
    <property type="entry name" value="HEAT SHOCK PROTEIN HSP-12.2"/>
    <property type="match status" value="1"/>
</dbReference>
<evidence type="ECO:0000259" key="3">
    <source>
        <dbReference type="PROSITE" id="PS01031"/>
    </source>
</evidence>